<organism evidence="11 12">
    <name type="scientific">Triparma columacea</name>
    <dbReference type="NCBI Taxonomy" id="722753"/>
    <lineage>
        <taxon>Eukaryota</taxon>
        <taxon>Sar</taxon>
        <taxon>Stramenopiles</taxon>
        <taxon>Ochrophyta</taxon>
        <taxon>Bolidophyceae</taxon>
        <taxon>Parmales</taxon>
        <taxon>Triparmaceae</taxon>
        <taxon>Triparma</taxon>
    </lineage>
</organism>
<dbReference type="PROSITE" id="PS50920">
    <property type="entry name" value="SOLCAR"/>
    <property type="match status" value="3"/>
</dbReference>
<comment type="similarity">
    <text evidence="2 9">Belongs to the mitochondrial carrier (TC 2.A.29) family.</text>
</comment>
<dbReference type="Gene3D" id="1.50.40.10">
    <property type="entry name" value="Mitochondrial carrier domain"/>
    <property type="match status" value="1"/>
</dbReference>
<evidence type="ECO:0000256" key="7">
    <source>
        <dbReference type="ARBA" id="ARBA00023136"/>
    </source>
</evidence>
<dbReference type="Pfam" id="PF00153">
    <property type="entry name" value="Mito_carr"/>
    <property type="match status" value="3"/>
</dbReference>
<keyword evidence="7 8" id="KW-0472">Membrane</keyword>
<sequence length="367" mass="39118">MLRTLFLSLWVILLLHAVVPKEAGPLSVCNSSINGAQLQSCNSDAPTRQYSKGVDLRGGGEGGGVLNSPLVVSLKNGLASGMAAGCVKLALAPFDTIKTVQQFSRTDPTMKALSLMGAARSLINRGGVKELYSGVAVTVLGSMPSVGLYFGVYQWCKVRGVLSLKRIYEGVEVPRGAGQANIALAAAVGNTVASFSRVPYEVVKQKLQTGVYPTTMVALGSMWREGGVGEFFPKGGVGIQMVRDIPYAIFTLMTYEFLQENWVRRGVEEGEKPKAWKNMVAGAVAGGVGSFLTNPMDVVKTRIQTDPSVYNGILDCAARTFREEGIGAFGRGCGARLCHKIPANGIFFINYEFFRRVLGVEAKGGGS</sequence>
<dbReference type="SUPFAM" id="SSF103506">
    <property type="entry name" value="Mitochondrial carrier"/>
    <property type="match status" value="1"/>
</dbReference>
<evidence type="ECO:0000256" key="6">
    <source>
        <dbReference type="ARBA" id="ARBA00022989"/>
    </source>
</evidence>
<feature type="chain" id="PRO_5040886509" description="Mitochondrial carrier protein" evidence="10">
    <location>
        <begin position="24"/>
        <end position="367"/>
    </location>
</feature>
<reference evidence="12" key="1">
    <citation type="journal article" date="2023" name="Commun. Biol.">
        <title>Genome analysis of Parmales, the sister group of diatoms, reveals the evolutionary specialization of diatoms from phago-mixotrophs to photoautotrophs.</title>
        <authorList>
            <person name="Ban H."/>
            <person name="Sato S."/>
            <person name="Yoshikawa S."/>
            <person name="Yamada K."/>
            <person name="Nakamura Y."/>
            <person name="Ichinomiya M."/>
            <person name="Sato N."/>
            <person name="Blanc-Mathieu R."/>
            <person name="Endo H."/>
            <person name="Kuwata A."/>
            <person name="Ogata H."/>
        </authorList>
    </citation>
    <scope>NUCLEOTIDE SEQUENCE [LARGE SCALE GENOMIC DNA]</scope>
</reference>
<evidence type="ECO:0000313" key="12">
    <source>
        <dbReference type="Proteomes" id="UP001165065"/>
    </source>
</evidence>
<keyword evidence="10" id="KW-0732">Signal</keyword>
<evidence type="ECO:0000256" key="5">
    <source>
        <dbReference type="ARBA" id="ARBA00022737"/>
    </source>
</evidence>
<evidence type="ECO:0000256" key="4">
    <source>
        <dbReference type="ARBA" id="ARBA00022692"/>
    </source>
</evidence>
<protein>
    <recommendedName>
        <fullName evidence="13">Mitochondrial carrier protein</fullName>
    </recommendedName>
</protein>
<evidence type="ECO:0000256" key="10">
    <source>
        <dbReference type="SAM" id="SignalP"/>
    </source>
</evidence>
<feature type="repeat" description="Solcar" evidence="8">
    <location>
        <begin position="177"/>
        <end position="261"/>
    </location>
</feature>
<keyword evidence="5" id="KW-0677">Repeat</keyword>
<dbReference type="GO" id="GO:0016020">
    <property type="term" value="C:membrane"/>
    <property type="evidence" value="ECO:0007669"/>
    <property type="project" value="UniProtKB-SubCell"/>
</dbReference>
<comment type="subcellular location">
    <subcellularLocation>
        <location evidence="1">Membrane</location>
        <topology evidence="1">Multi-pass membrane protein</topology>
    </subcellularLocation>
</comment>
<evidence type="ECO:0000256" key="8">
    <source>
        <dbReference type="PROSITE-ProRule" id="PRU00282"/>
    </source>
</evidence>
<evidence type="ECO:0000256" key="3">
    <source>
        <dbReference type="ARBA" id="ARBA00022448"/>
    </source>
</evidence>
<feature type="signal peptide" evidence="10">
    <location>
        <begin position="1"/>
        <end position="23"/>
    </location>
</feature>
<evidence type="ECO:0008006" key="13">
    <source>
        <dbReference type="Google" id="ProtNLM"/>
    </source>
</evidence>
<evidence type="ECO:0000313" key="11">
    <source>
        <dbReference type="EMBL" id="GMI42964.1"/>
    </source>
</evidence>
<evidence type="ECO:0000256" key="9">
    <source>
        <dbReference type="RuleBase" id="RU000488"/>
    </source>
</evidence>
<name>A0A9W7GE63_9STRA</name>
<keyword evidence="3 9" id="KW-0813">Transport</keyword>
<dbReference type="Proteomes" id="UP001165065">
    <property type="component" value="Unassembled WGS sequence"/>
</dbReference>
<comment type="caution">
    <text evidence="11">The sequence shown here is derived from an EMBL/GenBank/DDBJ whole genome shotgun (WGS) entry which is preliminary data.</text>
</comment>
<evidence type="ECO:0000256" key="2">
    <source>
        <dbReference type="ARBA" id="ARBA00006375"/>
    </source>
</evidence>
<feature type="repeat" description="Solcar" evidence="8">
    <location>
        <begin position="273"/>
        <end position="357"/>
    </location>
</feature>
<dbReference type="EMBL" id="BRYA01000186">
    <property type="protein sequence ID" value="GMI42964.1"/>
    <property type="molecule type" value="Genomic_DNA"/>
</dbReference>
<evidence type="ECO:0000256" key="1">
    <source>
        <dbReference type="ARBA" id="ARBA00004141"/>
    </source>
</evidence>
<dbReference type="AlphaFoldDB" id="A0A9W7GE63"/>
<keyword evidence="4 8" id="KW-0812">Transmembrane</keyword>
<dbReference type="PANTHER" id="PTHR45667">
    <property type="entry name" value="S-ADENOSYLMETHIONINE MITOCHONDRIAL CARRIER PROTEIN"/>
    <property type="match status" value="1"/>
</dbReference>
<keyword evidence="12" id="KW-1185">Reference proteome</keyword>
<gene>
    <name evidence="11" type="ORF">TrCOL_g6923</name>
</gene>
<proteinExistence type="inferred from homology"/>
<keyword evidence="6" id="KW-1133">Transmembrane helix</keyword>
<dbReference type="OrthoDB" id="448427at2759"/>
<feature type="repeat" description="Solcar" evidence="8">
    <location>
        <begin position="71"/>
        <end position="159"/>
    </location>
</feature>
<dbReference type="InterPro" id="IPR023395">
    <property type="entry name" value="MCP_dom_sf"/>
</dbReference>
<dbReference type="InterPro" id="IPR018108">
    <property type="entry name" value="MCP_transmembrane"/>
</dbReference>
<accession>A0A9W7GE63</accession>